<accession>A0ACB9C1J8</accession>
<protein>
    <submittedName>
        <fullName evidence="1">Uncharacterized protein</fullName>
    </submittedName>
</protein>
<name>A0ACB9C1J8_ARCLA</name>
<keyword evidence="2" id="KW-1185">Reference proteome</keyword>
<proteinExistence type="predicted"/>
<organism evidence="1 2">
    <name type="scientific">Arctium lappa</name>
    <name type="common">Greater burdock</name>
    <name type="synonym">Lappa major</name>
    <dbReference type="NCBI Taxonomy" id="4217"/>
    <lineage>
        <taxon>Eukaryota</taxon>
        <taxon>Viridiplantae</taxon>
        <taxon>Streptophyta</taxon>
        <taxon>Embryophyta</taxon>
        <taxon>Tracheophyta</taxon>
        <taxon>Spermatophyta</taxon>
        <taxon>Magnoliopsida</taxon>
        <taxon>eudicotyledons</taxon>
        <taxon>Gunneridae</taxon>
        <taxon>Pentapetalae</taxon>
        <taxon>asterids</taxon>
        <taxon>campanulids</taxon>
        <taxon>Asterales</taxon>
        <taxon>Asteraceae</taxon>
        <taxon>Carduoideae</taxon>
        <taxon>Cardueae</taxon>
        <taxon>Arctiinae</taxon>
        <taxon>Arctium</taxon>
    </lineage>
</organism>
<evidence type="ECO:0000313" key="2">
    <source>
        <dbReference type="Proteomes" id="UP001055879"/>
    </source>
</evidence>
<dbReference type="EMBL" id="CM042051">
    <property type="protein sequence ID" value="KAI3728113.1"/>
    <property type="molecule type" value="Genomic_DNA"/>
</dbReference>
<evidence type="ECO:0000313" key="1">
    <source>
        <dbReference type="EMBL" id="KAI3728113.1"/>
    </source>
</evidence>
<reference evidence="1 2" key="2">
    <citation type="journal article" date="2022" name="Mol. Ecol. Resour.">
        <title>The genomes of chicory, endive, great burdock and yacon provide insights into Asteraceae paleo-polyploidization history and plant inulin production.</title>
        <authorList>
            <person name="Fan W."/>
            <person name="Wang S."/>
            <person name="Wang H."/>
            <person name="Wang A."/>
            <person name="Jiang F."/>
            <person name="Liu H."/>
            <person name="Zhao H."/>
            <person name="Xu D."/>
            <person name="Zhang Y."/>
        </authorList>
    </citation>
    <scope>NUCLEOTIDE SEQUENCE [LARGE SCALE GENOMIC DNA]</scope>
    <source>
        <strain evidence="2">cv. Niubang</strain>
    </source>
</reference>
<reference evidence="2" key="1">
    <citation type="journal article" date="2022" name="Mol. Ecol. Resour.">
        <title>The genomes of chicory, endive, great burdock and yacon provide insights into Asteraceae palaeo-polyploidization history and plant inulin production.</title>
        <authorList>
            <person name="Fan W."/>
            <person name="Wang S."/>
            <person name="Wang H."/>
            <person name="Wang A."/>
            <person name="Jiang F."/>
            <person name="Liu H."/>
            <person name="Zhao H."/>
            <person name="Xu D."/>
            <person name="Zhang Y."/>
        </authorList>
    </citation>
    <scope>NUCLEOTIDE SEQUENCE [LARGE SCALE GENOMIC DNA]</scope>
    <source>
        <strain evidence="2">cv. Niubang</strain>
    </source>
</reference>
<comment type="caution">
    <text evidence="1">The sequence shown here is derived from an EMBL/GenBank/DDBJ whole genome shotgun (WGS) entry which is preliminary data.</text>
</comment>
<gene>
    <name evidence="1" type="ORF">L6452_16743</name>
</gene>
<dbReference type="Proteomes" id="UP001055879">
    <property type="component" value="Linkage Group LG05"/>
</dbReference>
<sequence>MEVLSNTKVLLGNISGEARDDEIMAVLGASGSDKSTLIDALANQISKRSLKGKVTMNGEILESKLLKVL</sequence>